<protein>
    <recommendedName>
        <fullName evidence="3">Thioesterase domain-containing protein</fullName>
    </recommendedName>
</protein>
<comment type="caution">
    <text evidence="4">The sequence shown here is derived from an EMBL/GenBank/DDBJ whole genome shotgun (WGS) entry which is preliminary data.</text>
</comment>
<dbReference type="Proteomes" id="UP000037822">
    <property type="component" value="Unassembled WGS sequence"/>
</dbReference>
<gene>
    <name evidence="4" type="ORF">AE618_00030</name>
</gene>
<dbReference type="InterPro" id="IPR006683">
    <property type="entry name" value="Thioestr_dom"/>
</dbReference>
<proteinExistence type="inferred from homology"/>
<reference evidence="4 5" key="1">
    <citation type="submission" date="2015-07" db="EMBL/GenBank/DDBJ databases">
        <title>Whole genome sequencing of Bosea vaviloviae isolated from cave pool.</title>
        <authorList>
            <person name="Tan N.E.H."/>
            <person name="Lee Y.P."/>
            <person name="Gan H.M."/>
            <person name="Barton H."/>
            <person name="Savka M.A."/>
        </authorList>
    </citation>
    <scope>NUCLEOTIDE SEQUENCE [LARGE SCALE GENOMIC DNA]</scope>
    <source>
        <strain evidence="4 5">SD260</strain>
    </source>
</reference>
<dbReference type="NCBIfam" id="TIGR00369">
    <property type="entry name" value="unchar_dom_1"/>
    <property type="match status" value="1"/>
</dbReference>
<dbReference type="EMBL" id="LGSZ01000003">
    <property type="protein sequence ID" value="KPH83213.1"/>
    <property type="molecule type" value="Genomic_DNA"/>
</dbReference>
<dbReference type="Pfam" id="PF03061">
    <property type="entry name" value="4HBT"/>
    <property type="match status" value="1"/>
</dbReference>
<dbReference type="PATRIC" id="fig|1526658.3.peg.4668"/>
<evidence type="ECO:0000256" key="1">
    <source>
        <dbReference type="ARBA" id="ARBA00008324"/>
    </source>
</evidence>
<evidence type="ECO:0000313" key="5">
    <source>
        <dbReference type="Proteomes" id="UP000037822"/>
    </source>
</evidence>
<name>A0A0N0MD93_9HYPH</name>
<dbReference type="AlphaFoldDB" id="A0A0N0MD93"/>
<dbReference type="CDD" id="cd03443">
    <property type="entry name" value="PaaI_thioesterase"/>
    <property type="match status" value="1"/>
</dbReference>
<keyword evidence="5" id="KW-1185">Reference proteome</keyword>
<comment type="similarity">
    <text evidence="1">Belongs to the thioesterase PaaI family.</text>
</comment>
<dbReference type="Gene3D" id="3.10.129.10">
    <property type="entry name" value="Hotdog Thioesterase"/>
    <property type="match status" value="1"/>
</dbReference>
<dbReference type="OrthoDB" id="9813282at2"/>
<organism evidence="4 5">
    <name type="scientific">Bosea vaviloviae</name>
    <dbReference type="NCBI Taxonomy" id="1526658"/>
    <lineage>
        <taxon>Bacteria</taxon>
        <taxon>Pseudomonadati</taxon>
        <taxon>Pseudomonadota</taxon>
        <taxon>Alphaproteobacteria</taxon>
        <taxon>Hyphomicrobiales</taxon>
        <taxon>Boseaceae</taxon>
        <taxon>Bosea</taxon>
    </lineage>
</organism>
<dbReference type="SUPFAM" id="SSF54637">
    <property type="entry name" value="Thioesterase/thiol ester dehydrase-isomerase"/>
    <property type="match status" value="1"/>
</dbReference>
<accession>A0A0N0MD93</accession>
<dbReference type="PANTHER" id="PTHR21660:SF1">
    <property type="entry name" value="ACYL-COENZYME A THIOESTERASE 13"/>
    <property type="match status" value="1"/>
</dbReference>
<evidence type="ECO:0000313" key="4">
    <source>
        <dbReference type="EMBL" id="KPH83213.1"/>
    </source>
</evidence>
<dbReference type="GO" id="GO:0047617">
    <property type="term" value="F:fatty acyl-CoA hydrolase activity"/>
    <property type="evidence" value="ECO:0007669"/>
    <property type="project" value="InterPro"/>
</dbReference>
<dbReference type="InterPro" id="IPR029069">
    <property type="entry name" value="HotDog_dom_sf"/>
</dbReference>
<sequence length="163" mass="17261">MGQAMAREVGVVSRETLLAGSGLDFLLGMIEGRHPGPPFADAMDFDLVEVEEGRVVFVGRPSARFFNPLGTIHGGWTATILDSAMACATHATLKAGEGYTTLEMKVNYVRPVMPGSGTVRCEGKLIHRGGTVATSEGRLVDERGKLLAHGTETCMIFPVKAAG</sequence>
<evidence type="ECO:0000259" key="3">
    <source>
        <dbReference type="Pfam" id="PF03061"/>
    </source>
</evidence>
<dbReference type="InterPro" id="IPR003736">
    <property type="entry name" value="PAAI_dom"/>
</dbReference>
<keyword evidence="2" id="KW-0378">Hydrolase</keyword>
<feature type="domain" description="Thioesterase" evidence="3">
    <location>
        <begin position="70"/>
        <end position="147"/>
    </location>
</feature>
<dbReference type="PANTHER" id="PTHR21660">
    <property type="entry name" value="THIOESTERASE SUPERFAMILY MEMBER-RELATED"/>
    <property type="match status" value="1"/>
</dbReference>
<dbReference type="InterPro" id="IPR039298">
    <property type="entry name" value="ACOT13"/>
</dbReference>
<evidence type="ECO:0000256" key="2">
    <source>
        <dbReference type="ARBA" id="ARBA00022801"/>
    </source>
</evidence>